<dbReference type="EMBL" id="AC131375">
    <property type="protein sequence ID" value="AAN04175.1"/>
    <property type="molecule type" value="Genomic_DNA"/>
</dbReference>
<gene>
    <name evidence="2" type="primary">OSJNBb0015J03.7</name>
    <name evidence="3" type="ORF">OSJNAb0015J03.3</name>
</gene>
<reference evidence="3" key="2">
    <citation type="submission" date="2002-09" db="EMBL/GenBank/DDBJ databases">
        <title>Rice Genomic Sequence.</title>
        <authorList>
            <person name="Wing R.A."/>
            <person name="Yu Y."/>
            <person name="Soderlund C."/>
            <person name="Kim H.-R."/>
            <person name="Rambo T."/>
            <person name="Saski C."/>
            <person name="Currie J."/>
            <person name="Collura K."/>
        </authorList>
    </citation>
    <scope>NUCLEOTIDE SEQUENCE</scope>
</reference>
<evidence type="ECO:0000313" key="4">
    <source>
        <dbReference type="Proteomes" id="UP000000763"/>
    </source>
</evidence>
<reference evidence="2" key="1">
    <citation type="submission" date="2002-07" db="EMBL/GenBank/DDBJ databases">
        <title>Genomic sequence for Oryza sativa, Nipponbare strain, clone OSJNBb0015J03, from chromosome 10, complete sequence.</title>
        <authorList>
            <person name="McCombie W.R."/>
            <person name="Spiegel L."/>
            <person name="de la Bastide M."/>
            <person name="Preston R."/>
            <person name="Ferraro K."/>
            <person name="Kuit K."/>
            <person name="Nascimento L."/>
            <person name="Zutavern T."/>
            <person name="Balija V."/>
            <person name="Bell M."/>
            <person name="Baker J."/>
            <person name="Santos L."/>
            <person name="Miller B."/>
            <person name="Katzenberger F."/>
            <person name="Muller S."/>
            <person name="King L."/>
            <person name="Yang C."/>
            <person name="Dike S."/>
            <person name="O'Shaughnessy A."/>
            <person name="Palmer L."/>
            <person name="Dedhia N."/>
        </authorList>
    </citation>
    <scope>NUCLEOTIDE SEQUENCE</scope>
</reference>
<dbReference type="InterPro" id="IPR004252">
    <property type="entry name" value="Probable_transposase_24"/>
</dbReference>
<accession>Q8L4E4</accession>
<organism evidence="2 4">
    <name type="scientific">Oryza sativa subsp. japonica</name>
    <name type="common">Rice</name>
    <dbReference type="NCBI Taxonomy" id="39947"/>
    <lineage>
        <taxon>Eukaryota</taxon>
        <taxon>Viridiplantae</taxon>
        <taxon>Streptophyta</taxon>
        <taxon>Embryophyta</taxon>
        <taxon>Tracheophyta</taxon>
        <taxon>Spermatophyta</taxon>
        <taxon>Magnoliopsida</taxon>
        <taxon>Liliopsida</taxon>
        <taxon>Poales</taxon>
        <taxon>Poaceae</taxon>
        <taxon>BOP clade</taxon>
        <taxon>Oryzoideae</taxon>
        <taxon>Oryzeae</taxon>
        <taxon>Oryzinae</taxon>
        <taxon>Oryza</taxon>
        <taxon>Oryza sativa</taxon>
    </lineage>
</organism>
<feature type="region of interest" description="Disordered" evidence="1">
    <location>
        <begin position="1"/>
        <end position="51"/>
    </location>
</feature>
<feature type="compositionally biased region" description="Low complexity" evidence="1">
    <location>
        <begin position="13"/>
        <end position="28"/>
    </location>
</feature>
<dbReference type="InterPro" id="IPR039266">
    <property type="entry name" value="EN-1/SPM"/>
</dbReference>
<dbReference type="Proteomes" id="UP000000763">
    <property type="component" value="Chromosome 10"/>
</dbReference>
<dbReference type="GO" id="GO:0032196">
    <property type="term" value="P:transposition"/>
    <property type="evidence" value="ECO:0007669"/>
    <property type="project" value="InterPro"/>
</dbReference>
<feature type="compositionally biased region" description="Basic and acidic residues" evidence="1">
    <location>
        <begin position="403"/>
        <end position="415"/>
    </location>
</feature>
<reference evidence="4" key="3">
    <citation type="journal article" date="2005" name="Nature">
        <title>The map-based sequence of the rice genome.</title>
        <authorList>
            <consortium name="International rice genome sequencing project (IRGSP)"/>
            <person name="Matsumoto T."/>
            <person name="Wu J."/>
            <person name="Kanamori H."/>
            <person name="Katayose Y."/>
            <person name="Fujisawa M."/>
            <person name="Namiki N."/>
            <person name="Mizuno H."/>
            <person name="Yamamoto K."/>
            <person name="Antonio B.A."/>
            <person name="Baba T."/>
            <person name="Sakata K."/>
            <person name="Nagamura Y."/>
            <person name="Aoki H."/>
            <person name="Arikawa K."/>
            <person name="Arita K."/>
            <person name="Bito T."/>
            <person name="Chiden Y."/>
            <person name="Fujitsuka N."/>
            <person name="Fukunaka R."/>
            <person name="Hamada M."/>
            <person name="Harada C."/>
            <person name="Hayashi A."/>
            <person name="Hijishita S."/>
            <person name="Honda M."/>
            <person name="Hosokawa S."/>
            <person name="Ichikawa Y."/>
            <person name="Idonuma A."/>
            <person name="Iijima M."/>
            <person name="Ikeda M."/>
            <person name="Ikeno M."/>
            <person name="Ito K."/>
            <person name="Ito S."/>
            <person name="Ito T."/>
            <person name="Ito Y."/>
            <person name="Ito Y."/>
            <person name="Iwabuchi A."/>
            <person name="Kamiya K."/>
            <person name="Karasawa W."/>
            <person name="Kurita K."/>
            <person name="Katagiri S."/>
            <person name="Kikuta A."/>
            <person name="Kobayashi H."/>
            <person name="Kobayashi N."/>
            <person name="Machita K."/>
            <person name="Maehara T."/>
            <person name="Masukawa M."/>
            <person name="Mizubayashi T."/>
            <person name="Mukai Y."/>
            <person name="Nagasaki H."/>
            <person name="Nagata Y."/>
            <person name="Naito S."/>
            <person name="Nakashima M."/>
            <person name="Nakama Y."/>
            <person name="Nakamichi Y."/>
            <person name="Nakamura M."/>
            <person name="Meguro A."/>
            <person name="Negishi M."/>
            <person name="Ohta I."/>
            <person name="Ohta T."/>
            <person name="Okamoto M."/>
            <person name="Ono N."/>
            <person name="Saji S."/>
            <person name="Sakaguchi M."/>
            <person name="Sakai K."/>
            <person name="Shibata M."/>
            <person name="Shimokawa T."/>
            <person name="Song J."/>
            <person name="Takazaki Y."/>
            <person name="Terasawa K."/>
            <person name="Tsugane M."/>
            <person name="Tsuji K."/>
            <person name="Ueda S."/>
            <person name="Waki K."/>
            <person name="Yamagata H."/>
            <person name="Yamamoto M."/>
            <person name="Yamamoto S."/>
            <person name="Yamane H."/>
            <person name="Yoshiki S."/>
            <person name="Yoshihara R."/>
            <person name="Yukawa K."/>
            <person name="Zhong H."/>
            <person name="Yano M."/>
            <person name="Yuan Q."/>
            <person name="Ouyang S."/>
            <person name="Liu J."/>
            <person name="Jones K.M."/>
            <person name="Gansberger K."/>
            <person name="Moffat K."/>
            <person name="Hill J."/>
            <person name="Bera J."/>
            <person name="Fadrosh D."/>
            <person name="Jin S."/>
            <person name="Johri S."/>
            <person name="Kim M."/>
            <person name="Overton L."/>
            <person name="Reardon M."/>
            <person name="Tsitrin T."/>
            <person name="Vuong H."/>
            <person name="Weaver B."/>
            <person name="Ciecko A."/>
            <person name="Tallon L."/>
            <person name="Jackson J."/>
            <person name="Pai G."/>
            <person name="Aken S.V."/>
            <person name="Utterback T."/>
            <person name="Reidmuller S."/>
            <person name="Feldblyum T."/>
            <person name="Hsiao J."/>
            <person name="Zismann V."/>
            <person name="Iobst S."/>
            <person name="de Vazeille A.R."/>
            <person name="Buell C.R."/>
            <person name="Ying K."/>
            <person name="Li Y."/>
            <person name="Lu T."/>
            <person name="Huang Y."/>
            <person name="Zhao Q."/>
            <person name="Feng Q."/>
            <person name="Zhang L."/>
            <person name="Zhu J."/>
            <person name="Weng Q."/>
            <person name="Mu J."/>
            <person name="Lu Y."/>
            <person name="Fan D."/>
            <person name="Liu Y."/>
            <person name="Guan J."/>
            <person name="Zhang Y."/>
            <person name="Yu S."/>
            <person name="Liu X."/>
            <person name="Zhang Y."/>
            <person name="Hong G."/>
            <person name="Han B."/>
            <person name="Choisne N."/>
            <person name="Demange N."/>
            <person name="Orjeda G."/>
            <person name="Samain S."/>
            <person name="Cattolico L."/>
            <person name="Pelletier E."/>
            <person name="Couloux A."/>
            <person name="Segurens B."/>
            <person name="Wincker P."/>
            <person name="D'Hont A."/>
            <person name="Scarpelli C."/>
            <person name="Weissenbach J."/>
            <person name="Salanoubat M."/>
            <person name="Quetier F."/>
            <person name="Yu Y."/>
            <person name="Kim H.R."/>
            <person name="Rambo T."/>
            <person name="Currie J."/>
            <person name="Collura K."/>
            <person name="Luo M."/>
            <person name="Yang T."/>
            <person name="Ammiraju J.S.S."/>
            <person name="Engler F."/>
            <person name="Soderlund C."/>
            <person name="Wing R.A."/>
            <person name="Palmer L.E."/>
            <person name="de la Bastide M."/>
            <person name="Spiegel L."/>
            <person name="Nascimento L."/>
            <person name="Zutavern T."/>
            <person name="O'Shaughnessy A."/>
            <person name="Dike S."/>
            <person name="Dedhia N."/>
            <person name="Preston R."/>
            <person name="Balija V."/>
            <person name="McCombie W.R."/>
            <person name="Chow T."/>
            <person name="Chen H."/>
            <person name="Chung M."/>
            <person name="Chen C."/>
            <person name="Shaw J."/>
            <person name="Wu H."/>
            <person name="Hsiao K."/>
            <person name="Chao Y."/>
            <person name="Chu M."/>
            <person name="Cheng C."/>
            <person name="Hour A."/>
            <person name="Lee P."/>
            <person name="Lin S."/>
            <person name="Lin Y."/>
            <person name="Liou J."/>
            <person name="Liu S."/>
            <person name="Hsing Y."/>
            <person name="Raghuvanshi S."/>
            <person name="Mohanty A."/>
            <person name="Bharti A.K."/>
            <person name="Gaur A."/>
            <person name="Gupta V."/>
            <person name="Kumar D."/>
            <person name="Ravi V."/>
            <person name="Vij S."/>
            <person name="Kapur A."/>
            <person name="Khurana P."/>
            <person name="Khurana P."/>
            <person name="Khurana J.P."/>
            <person name="Tyagi A.K."/>
            <person name="Gaikwad K."/>
            <person name="Singh A."/>
            <person name="Dalal V."/>
            <person name="Srivastava S."/>
            <person name="Dixit A."/>
            <person name="Pal A.K."/>
            <person name="Ghazi I.A."/>
            <person name="Yadav M."/>
            <person name="Pandit A."/>
            <person name="Bhargava A."/>
            <person name="Sureshbabu K."/>
            <person name="Batra K."/>
            <person name="Sharma T.R."/>
            <person name="Mohapatra T."/>
            <person name="Singh N.K."/>
            <person name="Messing J."/>
            <person name="Nelson A.B."/>
            <person name="Fuks G."/>
            <person name="Kavchok S."/>
            <person name="Keizer G."/>
            <person name="Linton E."/>
            <person name="Llaca V."/>
            <person name="Song R."/>
            <person name="Tanyolac B."/>
            <person name="Young S."/>
            <person name="Ho-Il K."/>
            <person name="Hahn J.H."/>
            <person name="Sangsakoo G."/>
            <person name="Vanavichit A."/>
            <person name="de Mattos Luiz.A.T."/>
            <person name="Zimmer P.D."/>
            <person name="Malone G."/>
            <person name="Dellagostin O."/>
            <person name="de Oliveira A.C."/>
            <person name="Bevan M."/>
            <person name="Bancroft I."/>
            <person name="Minx P."/>
            <person name="Cordum H."/>
            <person name="Wilson R."/>
            <person name="Cheng Z."/>
            <person name="Jin W."/>
            <person name="Jiang J."/>
            <person name="Leong S.A."/>
            <person name="Iwama H."/>
            <person name="Gojobori T."/>
            <person name="Itoh T."/>
            <person name="Niimura Y."/>
            <person name="Fujii Y."/>
            <person name="Habara T."/>
            <person name="Sakai H."/>
            <person name="Sato Y."/>
            <person name="Wilson G."/>
            <person name="Kumar K."/>
            <person name="McCouch S."/>
            <person name="Juretic N."/>
            <person name="Hoen D."/>
            <person name="Wright S."/>
            <person name="Bruskiewich R."/>
            <person name="Bureau T."/>
            <person name="Miyao A."/>
            <person name="Hirochika H."/>
            <person name="Nishikawa T."/>
            <person name="Kadowaki K."/>
            <person name="Sugiura M."/>
            <person name="Burr B."/>
            <person name="Sasaki T."/>
        </authorList>
    </citation>
    <scope>NUCLEOTIDE SEQUENCE [LARGE SCALE GENOMIC DNA]</scope>
    <source>
        <strain evidence="4">cv. Nipponbare</strain>
    </source>
</reference>
<evidence type="ECO:0000256" key="1">
    <source>
        <dbReference type="SAM" id="MobiDB-lite"/>
    </source>
</evidence>
<feature type="compositionally biased region" description="Acidic residues" evidence="1">
    <location>
        <begin position="416"/>
        <end position="469"/>
    </location>
</feature>
<dbReference type="PANTHER" id="PTHR33157:SF8">
    <property type="entry name" value="OS11G0485000 PROTEIN"/>
    <property type="match status" value="1"/>
</dbReference>
<feature type="compositionally biased region" description="Acidic residues" evidence="1">
    <location>
        <begin position="477"/>
        <end position="486"/>
    </location>
</feature>
<reference evidence="4" key="4">
    <citation type="journal article" date="2008" name="Nucleic Acids Res.">
        <title>The rice annotation project database (RAP-DB): 2008 update.</title>
        <authorList>
            <consortium name="The rice annotation project (RAP)"/>
        </authorList>
    </citation>
    <scope>GENOME REANNOTATION</scope>
    <source>
        <strain evidence="4">cv. Nipponbare</strain>
    </source>
</reference>
<feature type="region of interest" description="Disordered" evidence="1">
    <location>
        <begin position="395"/>
        <end position="486"/>
    </location>
</feature>
<name>Q8L4E4_ORYSJ</name>
<dbReference type="Pfam" id="PF03004">
    <property type="entry name" value="Transposase_24"/>
    <property type="match status" value="1"/>
</dbReference>
<dbReference type="EMBL" id="AC116603">
    <property type="protein sequence ID" value="AAM74371.1"/>
    <property type="molecule type" value="Genomic_DNA"/>
</dbReference>
<dbReference type="AlphaFoldDB" id="Q8L4E4"/>
<dbReference type="PANTHER" id="PTHR33157">
    <property type="entry name" value="AUTONOMOUS TRANSPOSABLE ELEMENT EN-1 MOSAIC PROTEIN-RELATED"/>
    <property type="match status" value="1"/>
</dbReference>
<evidence type="ECO:0000313" key="2">
    <source>
        <dbReference type="EMBL" id="AAM74371.1"/>
    </source>
</evidence>
<sequence length="486" mass="54398">MSGRLRHRPQPQSEGSSRQTGSASSAQAGNGGSSPTNVEDDESNTRARTGCGDRLEEADCPRIVPAGDAFEVYPYISSRRPSTVQGALLRKFYPGAFGLVECRTPALTWRDYKSIVLNVIPLTKWKLIKSWSKISRRKCHRCCSKRRKELPTSYIKKAKYEDVDEDGNHWPTVQALVSAKPKDFSVTKEGWRLLCEHWSTPEFRKKFLNGKRNRLAGGDIVYQCGGSRGLVATKQYLQHTKGGQQGLAAAWQHTHRMQQGKNEQLCNQRAEEAWGCLSRGMEREYGPNWQVEKPDLDANVIYNSTGRMPHGRLAIANEAISNKDKDAIKSRKRAVTPPPSRVSAREIYQQKKIKCLERDNASYRGLECVVRALAAKGGLDYETLVRQYAPELASSTKDVGSAPDHHEAEYQHDQSDVDQEGGNDIGEDEGNDFDLEEGNEIPEYEDNDFDLGEGNEIPEGEGNGDDTDGDYGMSESDHEDIDLWII</sequence>
<protein>
    <submittedName>
        <fullName evidence="2">Transposable element</fullName>
    </submittedName>
</protein>
<proteinExistence type="predicted"/>
<evidence type="ECO:0000313" key="3">
    <source>
        <dbReference type="EMBL" id="AAN04175.1"/>
    </source>
</evidence>